<name>A0AAV4XZM5_CAEEX</name>
<evidence type="ECO:0000313" key="1">
    <source>
        <dbReference type="EMBL" id="GIY99650.1"/>
    </source>
</evidence>
<proteinExistence type="predicted"/>
<gene>
    <name evidence="1" type="ORF">CEXT_430191</name>
</gene>
<sequence length="95" mass="10965">MPSNVRCWLLVVCRTDTELVDNTLAMECLQYARNGYRNLSSELIHCSADYLWFCVFSLERVTDAFKCSLLVTRCMQNGYRISAYYTNNGMSTVHS</sequence>
<accession>A0AAV4XZM5</accession>
<dbReference type="Proteomes" id="UP001054945">
    <property type="component" value="Unassembled WGS sequence"/>
</dbReference>
<evidence type="ECO:0000313" key="2">
    <source>
        <dbReference type="Proteomes" id="UP001054945"/>
    </source>
</evidence>
<dbReference type="AlphaFoldDB" id="A0AAV4XZM5"/>
<organism evidence="1 2">
    <name type="scientific">Caerostris extrusa</name>
    <name type="common">Bark spider</name>
    <name type="synonym">Caerostris bankana</name>
    <dbReference type="NCBI Taxonomy" id="172846"/>
    <lineage>
        <taxon>Eukaryota</taxon>
        <taxon>Metazoa</taxon>
        <taxon>Ecdysozoa</taxon>
        <taxon>Arthropoda</taxon>
        <taxon>Chelicerata</taxon>
        <taxon>Arachnida</taxon>
        <taxon>Araneae</taxon>
        <taxon>Araneomorphae</taxon>
        <taxon>Entelegynae</taxon>
        <taxon>Araneoidea</taxon>
        <taxon>Araneidae</taxon>
        <taxon>Caerostris</taxon>
    </lineage>
</organism>
<dbReference type="EMBL" id="BPLR01018445">
    <property type="protein sequence ID" value="GIY99650.1"/>
    <property type="molecule type" value="Genomic_DNA"/>
</dbReference>
<protein>
    <submittedName>
        <fullName evidence="1">Uncharacterized protein</fullName>
    </submittedName>
</protein>
<comment type="caution">
    <text evidence="1">The sequence shown here is derived from an EMBL/GenBank/DDBJ whole genome shotgun (WGS) entry which is preliminary data.</text>
</comment>
<keyword evidence="2" id="KW-1185">Reference proteome</keyword>
<reference evidence="1 2" key="1">
    <citation type="submission" date="2021-06" db="EMBL/GenBank/DDBJ databases">
        <title>Caerostris extrusa draft genome.</title>
        <authorList>
            <person name="Kono N."/>
            <person name="Arakawa K."/>
        </authorList>
    </citation>
    <scope>NUCLEOTIDE SEQUENCE [LARGE SCALE GENOMIC DNA]</scope>
</reference>